<proteinExistence type="predicted"/>
<dbReference type="Gene3D" id="2.60.120.260">
    <property type="entry name" value="Galactose-binding domain-like"/>
    <property type="match status" value="1"/>
</dbReference>
<organism evidence="3 4">
    <name type="scientific">Novosphingobium anseongense</name>
    <dbReference type="NCBI Taxonomy" id="3133436"/>
    <lineage>
        <taxon>Bacteria</taxon>
        <taxon>Pseudomonadati</taxon>
        <taxon>Pseudomonadota</taxon>
        <taxon>Alphaproteobacteria</taxon>
        <taxon>Sphingomonadales</taxon>
        <taxon>Sphingomonadaceae</taxon>
        <taxon>Novosphingobium</taxon>
    </lineage>
</organism>
<evidence type="ECO:0000259" key="2">
    <source>
        <dbReference type="SMART" id="SM00939"/>
    </source>
</evidence>
<evidence type="ECO:0000313" key="4">
    <source>
        <dbReference type="Proteomes" id="UP001361239"/>
    </source>
</evidence>
<dbReference type="InterPro" id="IPR050585">
    <property type="entry name" value="Xaa-Pro_dipeptidyl-ppase/CocE"/>
</dbReference>
<keyword evidence="4" id="KW-1185">Reference proteome</keyword>
<keyword evidence="1 3" id="KW-0378">Hydrolase</keyword>
<protein>
    <submittedName>
        <fullName evidence="3">CocE/NonD family hydrolase</fullName>
    </submittedName>
</protein>
<dbReference type="Pfam" id="PF02129">
    <property type="entry name" value="Peptidase_S15"/>
    <property type="match status" value="1"/>
</dbReference>
<accession>A0ABU8S2R8</accession>
<gene>
    <name evidence="3" type="ORF">WG901_23495</name>
</gene>
<dbReference type="Gene3D" id="3.40.50.1820">
    <property type="entry name" value="alpha/beta hydrolase"/>
    <property type="match status" value="2"/>
</dbReference>
<dbReference type="GO" id="GO:0016787">
    <property type="term" value="F:hydrolase activity"/>
    <property type="evidence" value="ECO:0007669"/>
    <property type="project" value="UniProtKB-KW"/>
</dbReference>
<dbReference type="InterPro" id="IPR008979">
    <property type="entry name" value="Galactose-bd-like_sf"/>
</dbReference>
<dbReference type="SMART" id="SM00939">
    <property type="entry name" value="PepX_C"/>
    <property type="match status" value="1"/>
</dbReference>
<dbReference type="PANTHER" id="PTHR43056">
    <property type="entry name" value="PEPTIDASE S9 PROLYL OLIGOPEPTIDASE"/>
    <property type="match status" value="1"/>
</dbReference>
<dbReference type="InterPro" id="IPR000383">
    <property type="entry name" value="Xaa-Pro-like_dom"/>
</dbReference>
<dbReference type="SUPFAM" id="SSF53474">
    <property type="entry name" value="alpha/beta-Hydrolases"/>
    <property type="match status" value="1"/>
</dbReference>
<dbReference type="PANTHER" id="PTHR43056:SF10">
    <property type="entry name" value="COCE_NOND FAMILY, PUTATIVE (AFU_ORTHOLOGUE AFUA_7G00600)-RELATED"/>
    <property type="match status" value="1"/>
</dbReference>
<dbReference type="RefSeq" id="WP_339589574.1">
    <property type="nucleotide sequence ID" value="NZ_JBBHJZ010000010.1"/>
</dbReference>
<sequence length="599" mass="64992">MAALLAGAATAQTPVAEPAAPMHHEAFWARRLTGYLTTRDGIQLRYSVLLPRGEGPFPTIVNYSGYDPGGLGGPAYMADDTAMSVNLDRALVERGYAVFGVNARGTGCSEGRFDFLGPDYGRDGRDAIEFIAAQPWSNGAVGMANWSWAGMSQLATAAERPPNLKAIAPGMVMADARLDSWAPGGVPAPAFVAHWWEYLHSRWASVRASAEAENDAACLAQVAQNLRTAEPENLSSVIIRHPLRDAYIEQRRLAARTAQIAVPVLSMTAFQDEAVTSREGHYHDTIDPSRLWLVQTNGGHDLYESKRFREILLGFLDRFVKGEANGFERRPRLQLWLESHSSGEGHVYQEALLPGFLVEREGWSPTVRPMRFALSGGGALVAEGKGSGAADAYIYPIAGAAVNVDAEGDRWGSLAPDWRRGSLAYTSAALGETLLAYGTASADLWLSSTATDTDLQVTLTELRPDGQEMFVQRGWLRASNRAQDDGRATALRPVPLDRPETMTALTPGVPILARVELPKFGHAFRAGSRMRLWIDAPSRWGGYGFAPHSAPATNSIWHDASHPSQLVLGLIDGFTVPTGRPACGTVLKQPCRLDPLRRK</sequence>
<dbReference type="NCBIfam" id="TIGR00976">
    <property type="entry name" value="CocE_NonD"/>
    <property type="match status" value="1"/>
</dbReference>
<dbReference type="EMBL" id="JBBHJZ010000010">
    <property type="protein sequence ID" value="MEJ5979637.1"/>
    <property type="molecule type" value="Genomic_DNA"/>
</dbReference>
<dbReference type="SUPFAM" id="SSF49785">
    <property type="entry name" value="Galactose-binding domain-like"/>
    <property type="match status" value="1"/>
</dbReference>
<evidence type="ECO:0000256" key="1">
    <source>
        <dbReference type="ARBA" id="ARBA00022801"/>
    </source>
</evidence>
<dbReference type="Proteomes" id="UP001361239">
    <property type="component" value="Unassembled WGS sequence"/>
</dbReference>
<reference evidence="3 4" key="1">
    <citation type="submission" date="2024-03" db="EMBL/GenBank/DDBJ databases">
        <authorList>
            <person name="Jo J.-H."/>
        </authorList>
    </citation>
    <scope>NUCLEOTIDE SEQUENCE [LARGE SCALE GENOMIC DNA]</scope>
    <source>
        <strain evidence="3 4">PS1R-30</strain>
    </source>
</reference>
<feature type="domain" description="Xaa-Pro dipeptidyl-peptidase C-terminal" evidence="2">
    <location>
        <begin position="313"/>
        <end position="567"/>
    </location>
</feature>
<dbReference type="InterPro" id="IPR005674">
    <property type="entry name" value="CocE/Ser_esterase"/>
</dbReference>
<dbReference type="Pfam" id="PF08530">
    <property type="entry name" value="PepX_C"/>
    <property type="match status" value="1"/>
</dbReference>
<evidence type="ECO:0000313" key="3">
    <source>
        <dbReference type="EMBL" id="MEJ5979637.1"/>
    </source>
</evidence>
<name>A0ABU8S2R8_9SPHN</name>
<dbReference type="InterPro" id="IPR013736">
    <property type="entry name" value="Xaa-Pro_dipept_C"/>
</dbReference>
<dbReference type="InterPro" id="IPR029058">
    <property type="entry name" value="AB_hydrolase_fold"/>
</dbReference>
<comment type="caution">
    <text evidence="3">The sequence shown here is derived from an EMBL/GenBank/DDBJ whole genome shotgun (WGS) entry which is preliminary data.</text>
</comment>